<dbReference type="RefSeq" id="WP_118199966.1">
    <property type="nucleotide sequence ID" value="NZ_JAVRBH010000001.1"/>
</dbReference>
<dbReference type="EMBL" id="QRNB01000041">
    <property type="protein sequence ID" value="RHK10012.1"/>
    <property type="molecule type" value="Genomic_DNA"/>
</dbReference>
<dbReference type="Proteomes" id="UP000286501">
    <property type="component" value="Unassembled WGS sequence"/>
</dbReference>
<dbReference type="AlphaFoldDB" id="A0A3R6HIJ8"/>
<feature type="domain" description="BT4734-like N-terminal" evidence="1">
    <location>
        <begin position="63"/>
        <end position="181"/>
    </location>
</feature>
<name>A0A3R6HIJ8_9BACT</name>
<reference evidence="4 5" key="1">
    <citation type="submission" date="2018-08" db="EMBL/GenBank/DDBJ databases">
        <title>A genome reference for cultivated species of the human gut microbiota.</title>
        <authorList>
            <person name="Zou Y."/>
            <person name="Xue W."/>
            <person name="Luo G."/>
        </authorList>
    </citation>
    <scope>NUCLEOTIDE SEQUENCE [LARGE SCALE GENOMIC DNA]</scope>
    <source>
        <strain evidence="3 4">AF46-2NS</strain>
        <strain evidence="2 5">AM22-1</strain>
    </source>
</reference>
<dbReference type="Proteomes" id="UP000286211">
    <property type="component" value="Unassembled WGS sequence"/>
</dbReference>
<evidence type="ECO:0000313" key="3">
    <source>
        <dbReference type="EMBL" id="RHK10012.1"/>
    </source>
</evidence>
<dbReference type="InterPro" id="IPR014907">
    <property type="entry name" value="BT4734-like_N"/>
</dbReference>
<dbReference type="EMBL" id="QRIN01000001">
    <property type="protein sequence ID" value="RHG69682.1"/>
    <property type="molecule type" value="Genomic_DNA"/>
</dbReference>
<gene>
    <name evidence="3" type="ORF">DW079_08825</name>
    <name evidence="2" type="ORF">DW250_00180</name>
</gene>
<dbReference type="Pfam" id="PF08800">
    <property type="entry name" value="BT4734-like_N"/>
    <property type="match status" value="1"/>
</dbReference>
<evidence type="ECO:0000313" key="4">
    <source>
        <dbReference type="Proteomes" id="UP000286211"/>
    </source>
</evidence>
<accession>A0A3R6HIJ8</accession>
<evidence type="ECO:0000259" key="1">
    <source>
        <dbReference type="Pfam" id="PF08800"/>
    </source>
</evidence>
<proteinExistence type="predicted"/>
<evidence type="ECO:0000313" key="5">
    <source>
        <dbReference type="Proteomes" id="UP000286501"/>
    </source>
</evidence>
<protein>
    <recommendedName>
        <fullName evidence="1">BT4734-like N-terminal domain-containing protein</fullName>
    </recommendedName>
</protein>
<comment type="caution">
    <text evidence="2">The sequence shown here is derived from an EMBL/GenBank/DDBJ whole genome shotgun (WGS) entry which is preliminary data.</text>
</comment>
<sequence length="190" mass="21915">MKDVTPARFSLFAAGINKPSSQRPYKQGTLKDVYCWMNSMKMMKLTEQLRGIKDEKEQKLFKASFLPFATFSGTFAYRNQNGLLQHSGLLCFDFDHLGGNENLWKARHLLEQDRYFETMLMFTSPRGDGVKWVTHIDLSRGSHEKWYRAVRNYLLLTYGLEADSAPANVASACFLCWDANMVINPSFQLF</sequence>
<evidence type="ECO:0000313" key="2">
    <source>
        <dbReference type="EMBL" id="RHG69682.1"/>
    </source>
</evidence>
<organism evidence="2 5">
    <name type="scientific">Segatella copri</name>
    <dbReference type="NCBI Taxonomy" id="165179"/>
    <lineage>
        <taxon>Bacteria</taxon>
        <taxon>Pseudomonadati</taxon>
        <taxon>Bacteroidota</taxon>
        <taxon>Bacteroidia</taxon>
        <taxon>Bacteroidales</taxon>
        <taxon>Prevotellaceae</taxon>
        <taxon>Segatella</taxon>
    </lineage>
</organism>